<dbReference type="AlphaFoldDB" id="A0A9X2LIB8"/>
<sequence>MTARAWGKAYDWEQVRARQTTAKARATAAAAPLADEAPAALPAPRPAVVAAPEPAADDEGQELILEELTRDQVLDWCYRAADHQLVCDHIDRYGEHSAQRCPGTCEAAGWSRRDWYLYVPTGAVWSGRPHAPA</sequence>
<protein>
    <submittedName>
        <fullName evidence="1">Uncharacterized protein</fullName>
    </submittedName>
</protein>
<dbReference type="RefSeq" id="WP_168096028.1">
    <property type="nucleotide sequence ID" value="NZ_JAATER010000543.1"/>
</dbReference>
<evidence type="ECO:0000313" key="1">
    <source>
        <dbReference type="EMBL" id="MCQ8771352.1"/>
    </source>
</evidence>
<proteinExistence type="predicted"/>
<keyword evidence="2" id="KW-1185">Reference proteome</keyword>
<comment type="caution">
    <text evidence="1">The sequence shown here is derived from an EMBL/GenBank/DDBJ whole genome shotgun (WGS) entry which is preliminary data.</text>
</comment>
<organism evidence="1 2">
    <name type="scientific">Streptomyces telluris</name>
    <dbReference type="NCBI Taxonomy" id="2720021"/>
    <lineage>
        <taxon>Bacteria</taxon>
        <taxon>Bacillati</taxon>
        <taxon>Actinomycetota</taxon>
        <taxon>Actinomycetes</taxon>
        <taxon>Kitasatosporales</taxon>
        <taxon>Streptomycetaceae</taxon>
        <taxon>Streptomyces</taxon>
    </lineage>
</organism>
<dbReference type="Proteomes" id="UP001142374">
    <property type="component" value="Unassembled WGS sequence"/>
</dbReference>
<name>A0A9X2LIB8_9ACTN</name>
<dbReference type="EMBL" id="JANIID010000013">
    <property type="protein sequence ID" value="MCQ8771352.1"/>
    <property type="molecule type" value="Genomic_DNA"/>
</dbReference>
<evidence type="ECO:0000313" key="2">
    <source>
        <dbReference type="Proteomes" id="UP001142374"/>
    </source>
</evidence>
<accession>A0A9X2LIB8</accession>
<gene>
    <name evidence="1" type="ORF">NQU55_16495</name>
</gene>
<reference evidence="1" key="1">
    <citation type="submission" date="2022-06" db="EMBL/GenBank/DDBJ databases">
        <title>WGS of actinobacteria.</title>
        <authorList>
            <person name="Thawai C."/>
        </authorList>
    </citation>
    <scope>NUCLEOTIDE SEQUENCE</scope>
    <source>
        <strain evidence="1">AA8</strain>
    </source>
</reference>